<dbReference type="SUPFAM" id="SSF51366">
    <property type="entry name" value="Ribulose-phoshate binding barrel"/>
    <property type="match status" value="1"/>
</dbReference>
<proteinExistence type="predicted"/>
<dbReference type="Proteomes" id="UP000231183">
    <property type="component" value="Unassembled WGS sequence"/>
</dbReference>
<evidence type="ECO:0000256" key="2">
    <source>
        <dbReference type="ARBA" id="ARBA00023235"/>
    </source>
</evidence>
<dbReference type="InterPro" id="IPR000056">
    <property type="entry name" value="Ribul_P_3_epim-like"/>
</dbReference>
<dbReference type="EMBL" id="PFBX01000026">
    <property type="protein sequence ID" value="PIT87479.1"/>
    <property type="molecule type" value="Genomic_DNA"/>
</dbReference>
<dbReference type="GO" id="GO:0005975">
    <property type="term" value="P:carbohydrate metabolic process"/>
    <property type="evidence" value="ECO:0007669"/>
    <property type="project" value="InterPro"/>
</dbReference>
<evidence type="ECO:0008006" key="5">
    <source>
        <dbReference type="Google" id="ProtNLM"/>
    </source>
</evidence>
<dbReference type="Gene3D" id="3.20.20.70">
    <property type="entry name" value="Aldolase class I"/>
    <property type="match status" value="1"/>
</dbReference>
<keyword evidence="1" id="KW-0479">Metal-binding</keyword>
<keyword evidence="2" id="KW-0413">Isomerase</keyword>
<dbReference type="InterPro" id="IPR013785">
    <property type="entry name" value="Aldolase_TIM"/>
</dbReference>
<dbReference type="AlphaFoldDB" id="A0A2M6W3V5"/>
<gene>
    <name evidence="3" type="ORF">COU31_02835</name>
</gene>
<protein>
    <recommendedName>
        <fullName evidence="5">Ribulose-phosphate 3-epimerase</fullName>
    </recommendedName>
</protein>
<name>A0A2M6W3V5_9BACT</name>
<organism evidence="3 4">
    <name type="scientific">Candidatus Magasanikbacteria bacterium CG10_big_fil_rev_8_21_14_0_10_40_10</name>
    <dbReference type="NCBI Taxonomy" id="1974648"/>
    <lineage>
        <taxon>Bacteria</taxon>
        <taxon>Candidatus Magasanikiibacteriota</taxon>
    </lineage>
</organism>
<dbReference type="PANTHER" id="PTHR11749">
    <property type="entry name" value="RIBULOSE-5-PHOSPHATE-3-EPIMERASE"/>
    <property type="match status" value="1"/>
</dbReference>
<evidence type="ECO:0000256" key="1">
    <source>
        <dbReference type="ARBA" id="ARBA00022723"/>
    </source>
</evidence>
<comment type="caution">
    <text evidence="3">The sequence shown here is derived from an EMBL/GenBank/DDBJ whole genome shotgun (WGS) entry which is preliminary data.</text>
</comment>
<sequence>MNIVPAILVSTYPELQKQLKKTKPFFEYVQLDIMDGQFVSNRSFNYNDNRDLAEFFNRPDIVEQKYELHLMVRDPLAQIKKWQNVKGVFRVIFHLESDCAPLEVIDAIKKNNWQAGLALNPDTELQAVLPFNSQINQVLFMTVYPGQQGSKFLPKMENKITKFSAVPNHPTIAIDGGINLKTIKQVAGWGVEIFNVGSALMKADDINLAREQLLNQITN</sequence>
<dbReference type="Pfam" id="PF00834">
    <property type="entry name" value="Ribul_P_3_epim"/>
    <property type="match status" value="1"/>
</dbReference>
<evidence type="ECO:0000313" key="4">
    <source>
        <dbReference type="Proteomes" id="UP000231183"/>
    </source>
</evidence>
<dbReference type="InterPro" id="IPR011060">
    <property type="entry name" value="RibuloseP-bd_barrel"/>
</dbReference>
<accession>A0A2M6W3V5</accession>
<reference evidence="4" key="1">
    <citation type="submission" date="2017-09" db="EMBL/GenBank/DDBJ databases">
        <title>Depth-based differentiation of microbial function through sediment-hosted aquifers and enrichment of novel symbionts in the deep terrestrial subsurface.</title>
        <authorList>
            <person name="Probst A.J."/>
            <person name="Ladd B."/>
            <person name="Jarett J.K."/>
            <person name="Geller-Mcgrath D.E."/>
            <person name="Sieber C.M.K."/>
            <person name="Emerson J.B."/>
            <person name="Anantharaman K."/>
            <person name="Thomas B.C."/>
            <person name="Malmstrom R."/>
            <person name="Stieglmeier M."/>
            <person name="Klingl A."/>
            <person name="Woyke T."/>
            <person name="Ryan C.M."/>
            <person name="Banfield J.F."/>
        </authorList>
    </citation>
    <scope>NUCLEOTIDE SEQUENCE [LARGE SCALE GENOMIC DNA]</scope>
</reference>
<evidence type="ECO:0000313" key="3">
    <source>
        <dbReference type="EMBL" id="PIT87479.1"/>
    </source>
</evidence>
<dbReference type="GO" id="GO:0046872">
    <property type="term" value="F:metal ion binding"/>
    <property type="evidence" value="ECO:0007669"/>
    <property type="project" value="UniProtKB-KW"/>
</dbReference>
<dbReference type="GO" id="GO:0016857">
    <property type="term" value="F:racemase and epimerase activity, acting on carbohydrates and derivatives"/>
    <property type="evidence" value="ECO:0007669"/>
    <property type="project" value="InterPro"/>
</dbReference>